<comment type="caution">
    <text evidence="1">The sequence shown here is derived from an EMBL/GenBank/DDBJ whole genome shotgun (WGS) entry which is preliminary data.</text>
</comment>
<keyword evidence="2" id="KW-1185">Reference proteome</keyword>
<reference evidence="1 2" key="1">
    <citation type="journal article" date="2018" name="Front. Plant Sci.">
        <title>Red Clover (Trifolium pratense) and Zigzag Clover (T. medium) - A Picture of Genomic Similarities and Differences.</title>
        <authorList>
            <person name="Dluhosova J."/>
            <person name="Istvanek J."/>
            <person name="Nedelnik J."/>
            <person name="Repkova J."/>
        </authorList>
    </citation>
    <scope>NUCLEOTIDE SEQUENCE [LARGE SCALE GENOMIC DNA]</scope>
    <source>
        <strain evidence="2">cv. 10/8</strain>
        <tissue evidence="1">Leaf</tissue>
    </source>
</reference>
<evidence type="ECO:0000313" key="2">
    <source>
        <dbReference type="Proteomes" id="UP000265520"/>
    </source>
</evidence>
<name>A0A392TV60_9FABA</name>
<protein>
    <submittedName>
        <fullName evidence="1">Uncharacterized protein</fullName>
    </submittedName>
</protein>
<dbReference type="AlphaFoldDB" id="A0A392TV60"/>
<organism evidence="1 2">
    <name type="scientific">Trifolium medium</name>
    <dbReference type="NCBI Taxonomy" id="97028"/>
    <lineage>
        <taxon>Eukaryota</taxon>
        <taxon>Viridiplantae</taxon>
        <taxon>Streptophyta</taxon>
        <taxon>Embryophyta</taxon>
        <taxon>Tracheophyta</taxon>
        <taxon>Spermatophyta</taxon>
        <taxon>Magnoliopsida</taxon>
        <taxon>eudicotyledons</taxon>
        <taxon>Gunneridae</taxon>
        <taxon>Pentapetalae</taxon>
        <taxon>rosids</taxon>
        <taxon>fabids</taxon>
        <taxon>Fabales</taxon>
        <taxon>Fabaceae</taxon>
        <taxon>Papilionoideae</taxon>
        <taxon>50 kb inversion clade</taxon>
        <taxon>NPAAA clade</taxon>
        <taxon>Hologalegina</taxon>
        <taxon>IRL clade</taxon>
        <taxon>Trifolieae</taxon>
        <taxon>Trifolium</taxon>
    </lineage>
</organism>
<evidence type="ECO:0000313" key="1">
    <source>
        <dbReference type="EMBL" id="MCI64829.1"/>
    </source>
</evidence>
<sequence>ADPCVTEPSVFAFIQPIIGVRHNTNSSLTAAAGLSSIDRFCSTDASFCRDSSPVVSATDSLVAARILPRAA</sequence>
<feature type="non-terminal residue" evidence="1">
    <location>
        <position position="1"/>
    </location>
</feature>
<proteinExistence type="predicted"/>
<dbReference type="EMBL" id="LXQA010663958">
    <property type="protein sequence ID" value="MCI64829.1"/>
    <property type="molecule type" value="Genomic_DNA"/>
</dbReference>
<dbReference type="Proteomes" id="UP000265520">
    <property type="component" value="Unassembled WGS sequence"/>
</dbReference>
<accession>A0A392TV60</accession>